<keyword evidence="3" id="KW-0418">Kinase</keyword>
<evidence type="ECO:0000256" key="1">
    <source>
        <dbReference type="ARBA" id="ARBA00006479"/>
    </source>
</evidence>
<comment type="caution">
    <text evidence="3">The sequence shown here is derived from an EMBL/GenBank/DDBJ whole genome shotgun (WGS) entry which is preliminary data.</text>
</comment>
<dbReference type="CDD" id="cd24076">
    <property type="entry name" value="ASKHA_ATPase_ROK_BsXylR-like"/>
    <property type="match status" value="1"/>
</dbReference>
<dbReference type="Gene3D" id="1.10.10.10">
    <property type="entry name" value="Winged helix-like DNA-binding domain superfamily/Winged helix DNA-binding domain"/>
    <property type="match status" value="1"/>
</dbReference>
<dbReference type="Pfam" id="PF00480">
    <property type="entry name" value="ROK"/>
    <property type="match status" value="1"/>
</dbReference>
<dbReference type="EMBL" id="SGXD01000001">
    <property type="protein sequence ID" value="RZS90984.1"/>
    <property type="molecule type" value="Genomic_DNA"/>
</dbReference>
<dbReference type="GO" id="GO:0016301">
    <property type="term" value="F:kinase activity"/>
    <property type="evidence" value="ECO:0007669"/>
    <property type="project" value="UniProtKB-KW"/>
</dbReference>
<dbReference type="InterPro" id="IPR000600">
    <property type="entry name" value="ROK"/>
</dbReference>
<dbReference type="InterPro" id="IPR036388">
    <property type="entry name" value="WH-like_DNA-bd_sf"/>
</dbReference>
<proteinExistence type="inferred from homology"/>
<keyword evidence="4" id="KW-1185">Reference proteome</keyword>
<dbReference type="InterPro" id="IPR043129">
    <property type="entry name" value="ATPase_NBD"/>
</dbReference>
<dbReference type="PANTHER" id="PTHR18964:SF149">
    <property type="entry name" value="BIFUNCTIONAL UDP-N-ACETYLGLUCOSAMINE 2-EPIMERASE_N-ACETYLMANNOSAMINE KINASE"/>
    <property type="match status" value="1"/>
</dbReference>
<reference evidence="3 4" key="1">
    <citation type="submission" date="2019-02" db="EMBL/GenBank/DDBJ databases">
        <title>Genomic Encyclopedia of Type Strains, Phase IV (KMG-IV): sequencing the most valuable type-strain genomes for metagenomic binning, comparative biology and taxonomic classification.</title>
        <authorList>
            <person name="Goeker M."/>
        </authorList>
    </citation>
    <scope>NUCLEOTIDE SEQUENCE [LARGE SCALE GENOMIC DNA]</scope>
    <source>
        <strain evidence="3 4">DSM 45622</strain>
    </source>
</reference>
<feature type="domain" description="HTH marR-type" evidence="2">
    <location>
        <begin position="30"/>
        <end position="73"/>
    </location>
</feature>
<dbReference type="PANTHER" id="PTHR18964">
    <property type="entry name" value="ROK (REPRESSOR, ORF, KINASE) FAMILY"/>
    <property type="match status" value="1"/>
</dbReference>
<dbReference type="InterPro" id="IPR036390">
    <property type="entry name" value="WH_DNA-bd_sf"/>
</dbReference>
<dbReference type="GO" id="GO:0003700">
    <property type="term" value="F:DNA-binding transcription factor activity"/>
    <property type="evidence" value="ECO:0007669"/>
    <property type="project" value="InterPro"/>
</dbReference>
<dbReference type="AlphaFoldDB" id="A0A4Q7NV49"/>
<dbReference type="SUPFAM" id="SSF53067">
    <property type="entry name" value="Actin-like ATPase domain"/>
    <property type="match status" value="1"/>
</dbReference>
<sequence>MRVTTLGSVATHDHAAARVEGVRRRNLALAVRVISAEPGPVSRAHIAARTGMTRSTASSLVDDLVGAGFVQETGTASRTGSGRPATTLELATHRFAGLGIEVNVDYLAASLLDLSGTVRHRASEARDLRGSSPEDVLGHVGEIVEDVAAEARRQDLELVGACLAVPGLVGPSDGHLTLAPNLGWEDVDLVPRLERMPALAGLELRVGNEANLAALTERTAIRDRESFVYVSGEIGVGAAVVIDGRVSAGRHGWAGEIGHNPVDLTGPSCSCGGRGCLEQYAGLDAILRASGSTEPLVTPLGGESTTERIVARARSGDMATRRALQQAGSALGVVLAGTLNVLDLDRVVLGGTYRVLAPWVSPPLEEQLSSRVIGARWSPVRVGVASVPGEAPVLGAALSVVDRVLADPLPWVERERRSPQVRQLAADL</sequence>
<organism evidence="3 4">
    <name type="scientific">Motilibacter rhizosphaerae</name>
    <dbReference type="NCBI Taxonomy" id="598652"/>
    <lineage>
        <taxon>Bacteria</taxon>
        <taxon>Bacillati</taxon>
        <taxon>Actinomycetota</taxon>
        <taxon>Actinomycetes</taxon>
        <taxon>Motilibacterales</taxon>
        <taxon>Motilibacteraceae</taxon>
        <taxon>Motilibacter</taxon>
    </lineage>
</organism>
<keyword evidence="3" id="KW-0808">Transferase</keyword>
<name>A0A4Q7NV49_9ACTN</name>
<evidence type="ECO:0000313" key="4">
    <source>
        <dbReference type="Proteomes" id="UP000293638"/>
    </source>
</evidence>
<dbReference type="SUPFAM" id="SSF46785">
    <property type="entry name" value="Winged helix' DNA-binding domain"/>
    <property type="match status" value="1"/>
</dbReference>
<dbReference type="Gene3D" id="3.30.420.40">
    <property type="match status" value="2"/>
</dbReference>
<dbReference type="Pfam" id="PF12802">
    <property type="entry name" value="MarR_2"/>
    <property type="match status" value="1"/>
</dbReference>
<comment type="similarity">
    <text evidence="1">Belongs to the ROK (NagC/XylR) family.</text>
</comment>
<evidence type="ECO:0000313" key="3">
    <source>
        <dbReference type="EMBL" id="RZS90984.1"/>
    </source>
</evidence>
<protein>
    <submittedName>
        <fullName evidence="3">Putative NBD/HSP70 family sugar kinase</fullName>
    </submittedName>
</protein>
<accession>A0A4Q7NV49</accession>
<dbReference type="InterPro" id="IPR000835">
    <property type="entry name" value="HTH_MarR-typ"/>
</dbReference>
<evidence type="ECO:0000259" key="2">
    <source>
        <dbReference type="Pfam" id="PF12802"/>
    </source>
</evidence>
<gene>
    <name evidence="3" type="ORF">EV189_0215</name>
</gene>
<dbReference type="Proteomes" id="UP000293638">
    <property type="component" value="Unassembled WGS sequence"/>
</dbReference>